<proteinExistence type="predicted"/>
<feature type="compositionally biased region" description="Basic and acidic residues" evidence="2">
    <location>
        <begin position="261"/>
        <end position="270"/>
    </location>
</feature>
<evidence type="ECO:0000256" key="1">
    <source>
        <dbReference type="SAM" id="Coils"/>
    </source>
</evidence>
<dbReference type="PANTHER" id="PTHR14435:SF2">
    <property type="entry name" value="ZINC FINGER PROTEIN 106"/>
    <property type="match status" value="1"/>
</dbReference>
<feature type="compositionally biased region" description="Basic and acidic residues" evidence="2">
    <location>
        <begin position="312"/>
        <end position="324"/>
    </location>
</feature>
<comment type="caution">
    <text evidence="3">The sequence shown here is derived from an EMBL/GenBank/DDBJ whole genome shotgun (WGS) entry which is preliminary data.</text>
</comment>
<evidence type="ECO:0000256" key="2">
    <source>
        <dbReference type="SAM" id="MobiDB-lite"/>
    </source>
</evidence>
<feature type="non-terminal residue" evidence="3">
    <location>
        <position position="1"/>
    </location>
</feature>
<dbReference type="GO" id="GO:0003723">
    <property type="term" value="F:RNA binding"/>
    <property type="evidence" value="ECO:0007669"/>
    <property type="project" value="InterPro"/>
</dbReference>
<reference evidence="3" key="1">
    <citation type="submission" date="2020-07" db="EMBL/GenBank/DDBJ databases">
        <title>Clarias magur genome sequencing, assembly and annotation.</title>
        <authorList>
            <person name="Kushwaha B."/>
            <person name="Kumar R."/>
            <person name="Das P."/>
            <person name="Joshi C.G."/>
            <person name="Kumar D."/>
            <person name="Nagpure N.S."/>
            <person name="Pandey M."/>
            <person name="Agarwal S."/>
            <person name="Srivastava S."/>
            <person name="Singh M."/>
            <person name="Sahoo L."/>
            <person name="Jayasankar P."/>
            <person name="Meher P.K."/>
            <person name="Koringa P.G."/>
            <person name="Iquebal M.A."/>
            <person name="Das S.P."/>
            <person name="Bit A."/>
            <person name="Patnaik S."/>
            <person name="Patel N."/>
            <person name="Shah T.M."/>
            <person name="Hinsu A."/>
            <person name="Jena J.K."/>
        </authorList>
    </citation>
    <scope>NUCLEOTIDE SEQUENCE</scope>
    <source>
        <strain evidence="3">CIFAMagur01</strain>
        <tissue evidence="3">Testis</tissue>
    </source>
</reference>
<keyword evidence="4" id="KW-1185">Reference proteome</keyword>
<dbReference type="InterPro" id="IPR042622">
    <property type="entry name" value="Znf106"/>
</dbReference>
<dbReference type="EMBL" id="QNUK01000140">
    <property type="protein sequence ID" value="KAF5900263.1"/>
    <property type="molecule type" value="Genomic_DNA"/>
</dbReference>
<dbReference type="GO" id="GO:0017124">
    <property type="term" value="F:SH3 domain binding"/>
    <property type="evidence" value="ECO:0007669"/>
    <property type="project" value="TreeGrafter"/>
</dbReference>
<feature type="region of interest" description="Disordered" evidence="2">
    <location>
        <begin position="307"/>
        <end position="386"/>
    </location>
</feature>
<dbReference type="Proteomes" id="UP000727407">
    <property type="component" value="Unassembled WGS sequence"/>
</dbReference>
<feature type="compositionally biased region" description="Polar residues" evidence="2">
    <location>
        <begin position="344"/>
        <end position="370"/>
    </location>
</feature>
<sequence>MHSRPHHEAIERLKGGQQVHKCWACDVSVLGLEQFRMHIEAEEHKSELLALTQRTQSGFTVDYDDVELNALSAQRDHQRFMFKQQKRKEKQKRFREKMAAIHQDAFSQTSQMKHKGWRTPPAGFVPPGSHATAWKWDDGKTAACPLNNENVQRTMNAEPDFTSVRDERDRYERWNGYPRQPPMQSVMQSMTEDVDYTRDQDTFCSWENADGSWETSRKRDNVGPDHKRSREAQISEPPTAKRQCFRDVPSLIPSDCGENVEGERVNERTSDAGAAPGHVDQLSSMLTDIRRSLDEKRLRVRLSEDPCGFRSVTDDGPKPNERVQETPLSDVSHFPKKHPKRLSTKSQTCQTETFKTKRNPSPSNQVNSLPASGAEPQENPDLTQTRNVLPALLSRSVSKMEANKPNLKVARGIRTSQKPSQAGESRVLKPALQKLISSKSSEWRVNWKEIYQEATHRKLQKEKGMPRFGIELVSPLPPDPQDLAPEDLPHFELDEGFQWASVETRPRSNEDARRFPPAETCPNETRDPASSNAGHTSWPVEPLKREAAGNRGSLGTTRASGFVPDRRESGDINADNTSQIGASGRQDLTPVVCVKTEKPNDYCTNPTREKSENEIQCIPVKQNKQDVSNADTQSKNPPKNQVNELLVMSLREDELCSSLEDVESRLLQAQATLQTAFLEVQRLQVVKQQVTAEMSSLRSKRINILQRIK</sequence>
<dbReference type="OrthoDB" id="10002522at2759"/>
<accession>A0A8J4U5H7</accession>
<evidence type="ECO:0000313" key="3">
    <source>
        <dbReference type="EMBL" id="KAF5900263.1"/>
    </source>
</evidence>
<dbReference type="AlphaFoldDB" id="A0A8J4U5H7"/>
<evidence type="ECO:0000313" key="4">
    <source>
        <dbReference type="Proteomes" id="UP000727407"/>
    </source>
</evidence>
<feature type="compositionally biased region" description="Basic and acidic residues" evidence="2">
    <location>
        <begin position="215"/>
        <end position="233"/>
    </location>
</feature>
<keyword evidence="1" id="KW-0175">Coiled coil</keyword>
<dbReference type="GO" id="GO:0008286">
    <property type="term" value="P:insulin receptor signaling pathway"/>
    <property type="evidence" value="ECO:0007669"/>
    <property type="project" value="TreeGrafter"/>
</dbReference>
<organism evidence="3 4">
    <name type="scientific">Clarias magur</name>
    <name type="common">Asian catfish</name>
    <name type="synonym">Macropteronotus magur</name>
    <dbReference type="NCBI Taxonomy" id="1594786"/>
    <lineage>
        <taxon>Eukaryota</taxon>
        <taxon>Metazoa</taxon>
        <taxon>Chordata</taxon>
        <taxon>Craniata</taxon>
        <taxon>Vertebrata</taxon>
        <taxon>Euteleostomi</taxon>
        <taxon>Actinopterygii</taxon>
        <taxon>Neopterygii</taxon>
        <taxon>Teleostei</taxon>
        <taxon>Ostariophysi</taxon>
        <taxon>Siluriformes</taxon>
        <taxon>Clariidae</taxon>
        <taxon>Clarias</taxon>
    </lineage>
</organism>
<feature type="coiled-coil region" evidence="1">
    <location>
        <begin position="659"/>
        <end position="700"/>
    </location>
</feature>
<protein>
    <submittedName>
        <fullName evidence="3">Zinc finger protein</fullName>
    </submittedName>
</protein>
<dbReference type="GO" id="GO:0016020">
    <property type="term" value="C:membrane"/>
    <property type="evidence" value="ECO:0007669"/>
    <property type="project" value="TreeGrafter"/>
</dbReference>
<name>A0A8J4U5H7_CLAMG</name>
<feature type="compositionally biased region" description="Basic and acidic residues" evidence="2">
    <location>
        <begin position="504"/>
        <end position="516"/>
    </location>
</feature>
<feature type="compositionally biased region" description="Basic residues" evidence="2">
    <location>
        <begin position="334"/>
        <end position="343"/>
    </location>
</feature>
<feature type="region of interest" description="Disordered" evidence="2">
    <location>
        <begin position="503"/>
        <end position="583"/>
    </location>
</feature>
<dbReference type="GO" id="GO:0005829">
    <property type="term" value="C:cytosol"/>
    <property type="evidence" value="ECO:0007669"/>
    <property type="project" value="TreeGrafter"/>
</dbReference>
<dbReference type="PANTHER" id="PTHR14435">
    <property type="entry name" value="ZINC FINGER PROTEIN 106"/>
    <property type="match status" value="1"/>
</dbReference>
<gene>
    <name evidence="3" type="ORF">DAT39_009982</name>
</gene>
<feature type="region of interest" description="Disordered" evidence="2">
    <location>
        <begin position="213"/>
        <end position="283"/>
    </location>
</feature>